<gene>
    <name evidence="3" type="ORF">HK099_008103</name>
</gene>
<evidence type="ECO:0000256" key="1">
    <source>
        <dbReference type="SAM" id="MobiDB-lite"/>
    </source>
</evidence>
<comment type="caution">
    <text evidence="3">The sequence shown here is derived from an EMBL/GenBank/DDBJ whole genome shotgun (WGS) entry which is preliminary data.</text>
</comment>
<dbReference type="AlphaFoldDB" id="A0AAD5TW77"/>
<evidence type="ECO:0000313" key="3">
    <source>
        <dbReference type="EMBL" id="KAJ3211053.1"/>
    </source>
</evidence>
<keyword evidence="2" id="KW-0472">Membrane</keyword>
<reference evidence="3" key="1">
    <citation type="submission" date="2020-05" db="EMBL/GenBank/DDBJ databases">
        <title>Phylogenomic resolution of chytrid fungi.</title>
        <authorList>
            <person name="Stajich J.E."/>
            <person name="Amses K."/>
            <person name="Simmons R."/>
            <person name="Seto K."/>
            <person name="Myers J."/>
            <person name="Bonds A."/>
            <person name="Quandt C.A."/>
            <person name="Barry K."/>
            <person name="Liu P."/>
            <person name="Grigoriev I."/>
            <person name="Longcore J.E."/>
            <person name="James T.Y."/>
        </authorList>
    </citation>
    <scope>NUCLEOTIDE SEQUENCE</scope>
    <source>
        <strain evidence="3">JEL0476</strain>
    </source>
</reference>
<dbReference type="Gene3D" id="3.30.40.10">
    <property type="entry name" value="Zinc/RING finger domain, C3HC4 (zinc finger)"/>
    <property type="match status" value="1"/>
</dbReference>
<evidence type="ECO:0000256" key="2">
    <source>
        <dbReference type="SAM" id="Phobius"/>
    </source>
</evidence>
<name>A0AAD5TW77_9FUNG</name>
<feature type="non-terminal residue" evidence="3">
    <location>
        <position position="1"/>
    </location>
</feature>
<feature type="region of interest" description="Disordered" evidence="1">
    <location>
        <begin position="111"/>
        <end position="136"/>
    </location>
</feature>
<protein>
    <submittedName>
        <fullName evidence="3">Uncharacterized protein</fullName>
    </submittedName>
</protein>
<organism evidence="3 4">
    <name type="scientific">Clydaea vesicula</name>
    <dbReference type="NCBI Taxonomy" id="447962"/>
    <lineage>
        <taxon>Eukaryota</taxon>
        <taxon>Fungi</taxon>
        <taxon>Fungi incertae sedis</taxon>
        <taxon>Chytridiomycota</taxon>
        <taxon>Chytridiomycota incertae sedis</taxon>
        <taxon>Chytridiomycetes</taxon>
        <taxon>Lobulomycetales</taxon>
        <taxon>Lobulomycetaceae</taxon>
        <taxon>Clydaea</taxon>
    </lineage>
</organism>
<accession>A0AAD5TW77</accession>
<sequence length="246" mass="27700">MNQDLNNASIATSYEFDNFPSQQLWAPWKAVAITLAVFLGIVILVCVSAYIYLFKYFDEQEASEDEEAQNPVNFPSIAPQARLSKLEISKFRTSTFNKKYPVKYKSPKNKIDEKKKDYTKSNNLNNNNTKINNNKNISSSITEKNKKSIVTDDSKVESENFNTIPFDQNSTLNNTSSSLIINNLQSLPDTLNELEMDICEKESIISCKTSSIHTSTRSSMTSSVDSCVICLDDFEDGAEIRHLPCG</sequence>
<proteinExistence type="predicted"/>
<dbReference type="Proteomes" id="UP001211065">
    <property type="component" value="Unassembled WGS sequence"/>
</dbReference>
<keyword evidence="2" id="KW-1133">Transmembrane helix</keyword>
<feature type="transmembrane region" description="Helical" evidence="2">
    <location>
        <begin position="30"/>
        <end position="53"/>
    </location>
</feature>
<keyword evidence="4" id="KW-1185">Reference proteome</keyword>
<keyword evidence="2" id="KW-0812">Transmembrane</keyword>
<dbReference type="InterPro" id="IPR013083">
    <property type="entry name" value="Znf_RING/FYVE/PHD"/>
</dbReference>
<feature type="compositionally biased region" description="Low complexity" evidence="1">
    <location>
        <begin position="120"/>
        <end position="136"/>
    </location>
</feature>
<evidence type="ECO:0000313" key="4">
    <source>
        <dbReference type="Proteomes" id="UP001211065"/>
    </source>
</evidence>
<dbReference type="EMBL" id="JADGJW010000858">
    <property type="protein sequence ID" value="KAJ3211053.1"/>
    <property type="molecule type" value="Genomic_DNA"/>
</dbReference>